<dbReference type="InterPro" id="IPR024079">
    <property type="entry name" value="MetalloPept_cat_dom_sf"/>
</dbReference>
<reference evidence="4" key="1">
    <citation type="submission" date="2024-06" db="EMBL/GenBank/DDBJ databases">
        <title>Multi-omics analyses provide insights into the biosynthesis of the anticancer antibiotic pleurotin in Hohenbuehelia grisea.</title>
        <authorList>
            <person name="Weaver J.A."/>
            <person name="Alberti F."/>
        </authorList>
    </citation>
    <scope>NUCLEOTIDE SEQUENCE [LARGE SCALE GENOMIC DNA]</scope>
    <source>
        <strain evidence="4">T-177</strain>
    </source>
</reference>
<feature type="signal peptide" evidence="1">
    <location>
        <begin position="1"/>
        <end position="25"/>
    </location>
</feature>
<dbReference type="InterPro" id="IPR029463">
    <property type="entry name" value="Lys_MEP"/>
</dbReference>
<feature type="chain" id="PRO_5045795470" description="Lysine-specific metallo-endopeptidase domain-containing protein" evidence="1">
    <location>
        <begin position="26"/>
        <end position="253"/>
    </location>
</feature>
<dbReference type="SUPFAM" id="SSF55486">
    <property type="entry name" value="Metalloproteases ('zincins'), catalytic domain"/>
    <property type="match status" value="1"/>
</dbReference>
<evidence type="ECO:0000313" key="3">
    <source>
        <dbReference type="EMBL" id="KAL0948571.1"/>
    </source>
</evidence>
<dbReference type="Proteomes" id="UP001556367">
    <property type="component" value="Unassembled WGS sequence"/>
</dbReference>
<dbReference type="Pfam" id="PF14521">
    <property type="entry name" value="Aspzincin_M35"/>
    <property type="match status" value="1"/>
</dbReference>
<keyword evidence="4" id="KW-1185">Reference proteome</keyword>
<keyword evidence="1" id="KW-0732">Signal</keyword>
<evidence type="ECO:0000256" key="1">
    <source>
        <dbReference type="SAM" id="SignalP"/>
    </source>
</evidence>
<proteinExistence type="predicted"/>
<protein>
    <recommendedName>
        <fullName evidence="2">Lysine-specific metallo-endopeptidase domain-containing protein</fullName>
    </recommendedName>
</protein>
<name>A0ABR3IYY4_9AGAR</name>
<feature type="domain" description="Lysine-specific metallo-endopeptidase" evidence="2">
    <location>
        <begin position="86"/>
        <end position="249"/>
    </location>
</feature>
<sequence>MLFKSTRFAALLAALSTSTALVAHGHPHLIRREDMGFGGFISGLFKSSSNSVAPSTGQFQACTQTQIKDIQEAIPAADKIQKDAWSYLQGLGPNPDPKNTKLKRYEKWFGSFSPNRYKTVYNLIRVLPQSHLSKAKYICRPESYTSCKASNSDFTTIAYVQENTIGEVNICPGFKTQLFRRSPSDLGKILFHEWTHFAWKKIDSSILGAIDVRDFDGGAYYAKTDCKNLAKTEAGNAVMNAENYACFAANLRR</sequence>
<evidence type="ECO:0000313" key="4">
    <source>
        <dbReference type="Proteomes" id="UP001556367"/>
    </source>
</evidence>
<accession>A0ABR3IYY4</accession>
<gene>
    <name evidence="3" type="ORF">HGRIS_011130</name>
</gene>
<evidence type="ECO:0000259" key="2">
    <source>
        <dbReference type="SMART" id="SM01351"/>
    </source>
</evidence>
<dbReference type="EMBL" id="JASNQZ010000014">
    <property type="protein sequence ID" value="KAL0948571.1"/>
    <property type="molecule type" value="Genomic_DNA"/>
</dbReference>
<dbReference type="Gene3D" id="3.40.390.10">
    <property type="entry name" value="Collagenase (Catalytic Domain)"/>
    <property type="match status" value="1"/>
</dbReference>
<organism evidence="3 4">
    <name type="scientific">Hohenbuehelia grisea</name>
    <dbReference type="NCBI Taxonomy" id="104357"/>
    <lineage>
        <taxon>Eukaryota</taxon>
        <taxon>Fungi</taxon>
        <taxon>Dikarya</taxon>
        <taxon>Basidiomycota</taxon>
        <taxon>Agaricomycotina</taxon>
        <taxon>Agaricomycetes</taxon>
        <taxon>Agaricomycetidae</taxon>
        <taxon>Agaricales</taxon>
        <taxon>Pleurotineae</taxon>
        <taxon>Pleurotaceae</taxon>
        <taxon>Hohenbuehelia</taxon>
    </lineage>
</organism>
<dbReference type="SMART" id="SM01351">
    <property type="entry name" value="Aspzincin_M35"/>
    <property type="match status" value="1"/>
</dbReference>
<comment type="caution">
    <text evidence="3">The sequence shown here is derived from an EMBL/GenBank/DDBJ whole genome shotgun (WGS) entry which is preliminary data.</text>
</comment>